<feature type="region of interest" description="Disordered" evidence="1">
    <location>
        <begin position="1"/>
        <end position="104"/>
    </location>
</feature>
<evidence type="ECO:0000256" key="1">
    <source>
        <dbReference type="SAM" id="MobiDB-lite"/>
    </source>
</evidence>
<name>A0ABQ0LEI0_MYCCL</name>
<feature type="compositionally biased region" description="Polar residues" evidence="1">
    <location>
        <begin position="1"/>
        <end position="18"/>
    </location>
</feature>
<evidence type="ECO:0000313" key="3">
    <source>
        <dbReference type="Proteomes" id="UP000815677"/>
    </source>
</evidence>
<feature type="non-terminal residue" evidence="2">
    <location>
        <position position="223"/>
    </location>
</feature>
<sequence>MTCTVPPSKQRTKQQQPNHSPPNDVDSRCALLKFLPPPSSSPPAASDAPCASFFSPSSGPSHRPEAHSHPRASHPLSLSLAPATTGAAGPRDETQSPPPSVCPAMYHPYSSAASYIYANATHKSTSSRQTQTSTGSHPYSSRTSTVVSSPRSFASSLTYLPPSSGTGGGGRWSQDSSVTSGWSTSVKTNKKADSGAKNASGYGVGYAYDVYSPPESTVIRPLP</sequence>
<protein>
    <submittedName>
        <fullName evidence="2">Uncharacterized protein</fullName>
    </submittedName>
</protein>
<gene>
    <name evidence="2" type="ORF">MCHLO_06767</name>
</gene>
<feature type="region of interest" description="Disordered" evidence="1">
    <location>
        <begin position="121"/>
        <end position="202"/>
    </location>
</feature>
<keyword evidence="3" id="KW-1185">Reference proteome</keyword>
<organism evidence="2 3">
    <name type="scientific">Mycena chlorophos</name>
    <name type="common">Agaric fungus</name>
    <name type="synonym">Agaricus chlorophos</name>
    <dbReference type="NCBI Taxonomy" id="658473"/>
    <lineage>
        <taxon>Eukaryota</taxon>
        <taxon>Fungi</taxon>
        <taxon>Dikarya</taxon>
        <taxon>Basidiomycota</taxon>
        <taxon>Agaricomycotina</taxon>
        <taxon>Agaricomycetes</taxon>
        <taxon>Agaricomycetidae</taxon>
        <taxon>Agaricales</taxon>
        <taxon>Marasmiineae</taxon>
        <taxon>Mycenaceae</taxon>
        <taxon>Mycena</taxon>
    </lineage>
</organism>
<dbReference type="EMBL" id="DF845516">
    <property type="protein sequence ID" value="GAT49456.1"/>
    <property type="molecule type" value="Genomic_DNA"/>
</dbReference>
<proteinExistence type="predicted"/>
<feature type="compositionally biased region" description="Low complexity" evidence="1">
    <location>
        <begin position="42"/>
        <end position="61"/>
    </location>
</feature>
<dbReference type="Proteomes" id="UP000815677">
    <property type="component" value="Unassembled WGS sequence"/>
</dbReference>
<feature type="compositionally biased region" description="Polar residues" evidence="1">
    <location>
        <begin position="173"/>
        <end position="187"/>
    </location>
</feature>
<feature type="compositionally biased region" description="Low complexity" evidence="1">
    <location>
        <begin position="121"/>
        <end position="152"/>
    </location>
</feature>
<evidence type="ECO:0000313" key="2">
    <source>
        <dbReference type="EMBL" id="GAT49456.1"/>
    </source>
</evidence>
<accession>A0ABQ0LEI0</accession>
<reference evidence="2" key="1">
    <citation type="submission" date="2014-09" db="EMBL/GenBank/DDBJ databases">
        <title>Genome sequence of the luminous mushroom Mycena chlorophos for searching fungal bioluminescence genes.</title>
        <authorList>
            <person name="Tanaka Y."/>
            <person name="Kasuga D."/>
            <person name="Oba Y."/>
            <person name="Hase S."/>
            <person name="Sato K."/>
            <person name="Oba Y."/>
            <person name="Sakakibara Y."/>
        </authorList>
    </citation>
    <scope>NUCLEOTIDE SEQUENCE</scope>
</reference>
<feature type="compositionally biased region" description="Polar residues" evidence="1">
    <location>
        <begin position="153"/>
        <end position="164"/>
    </location>
</feature>